<evidence type="ECO:0000313" key="3">
    <source>
        <dbReference type="EMBL" id="MDP9843841.1"/>
    </source>
</evidence>
<dbReference type="Pfam" id="PF13581">
    <property type="entry name" value="HATPase_c_2"/>
    <property type="match status" value="1"/>
</dbReference>
<protein>
    <submittedName>
        <fullName evidence="3">Anti-sigma regulatory factor (Ser/Thr protein kinase)</fullName>
    </submittedName>
</protein>
<comment type="caution">
    <text evidence="3">The sequence shown here is derived from an EMBL/GenBank/DDBJ whole genome shotgun (WGS) entry which is preliminary data.</text>
</comment>
<proteinExistence type="predicted"/>
<evidence type="ECO:0000313" key="4">
    <source>
        <dbReference type="Proteomes" id="UP001225356"/>
    </source>
</evidence>
<reference evidence="3 4" key="1">
    <citation type="submission" date="2023-07" db="EMBL/GenBank/DDBJ databases">
        <title>Sequencing the genomes of 1000 actinobacteria strains.</title>
        <authorList>
            <person name="Klenk H.-P."/>
        </authorList>
    </citation>
    <scope>NUCLEOTIDE SEQUENCE [LARGE SCALE GENOMIC DNA]</scope>
    <source>
        <strain evidence="3 4">DSM 46740</strain>
    </source>
</reference>
<evidence type="ECO:0000256" key="1">
    <source>
        <dbReference type="ARBA" id="ARBA00022527"/>
    </source>
</evidence>
<evidence type="ECO:0000259" key="2">
    <source>
        <dbReference type="Pfam" id="PF13581"/>
    </source>
</evidence>
<name>A0ABT9QAR4_9ACTN</name>
<dbReference type="InterPro" id="IPR003594">
    <property type="entry name" value="HATPase_dom"/>
</dbReference>
<dbReference type="Proteomes" id="UP001225356">
    <property type="component" value="Unassembled WGS sequence"/>
</dbReference>
<dbReference type="CDD" id="cd16936">
    <property type="entry name" value="HATPase_RsbW-like"/>
    <property type="match status" value="1"/>
</dbReference>
<gene>
    <name evidence="3" type="ORF">J2853_003052</name>
</gene>
<dbReference type="Gene3D" id="3.30.565.10">
    <property type="entry name" value="Histidine kinase-like ATPase, C-terminal domain"/>
    <property type="match status" value="1"/>
</dbReference>
<dbReference type="PANTHER" id="PTHR35526">
    <property type="entry name" value="ANTI-SIGMA-F FACTOR RSBW-RELATED"/>
    <property type="match status" value="1"/>
</dbReference>
<organism evidence="3 4">
    <name type="scientific">Streptosporangium lutulentum</name>
    <dbReference type="NCBI Taxonomy" id="1461250"/>
    <lineage>
        <taxon>Bacteria</taxon>
        <taxon>Bacillati</taxon>
        <taxon>Actinomycetota</taxon>
        <taxon>Actinomycetes</taxon>
        <taxon>Streptosporangiales</taxon>
        <taxon>Streptosporangiaceae</taxon>
        <taxon>Streptosporangium</taxon>
    </lineage>
</organism>
<dbReference type="EMBL" id="JAUSQU010000001">
    <property type="protein sequence ID" value="MDP9843841.1"/>
    <property type="molecule type" value="Genomic_DNA"/>
</dbReference>
<keyword evidence="1" id="KW-0808">Transferase</keyword>
<dbReference type="InterPro" id="IPR036890">
    <property type="entry name" value="HATPase_C_sf"/>
</dbReference>
<dbReference type="InterPro" id="IPR050267">
    <property type="entry name" value="Anti-sigma-factor_SerPK"/>
</dbReference>
<keyword evidence="1" id="KW-0723">Serine/threonine-protein kinase</keyword>
<keyword evidence="4" id="KW-1185">Reference proteome</keyword>
<keyword evidence="1" id="KW-0418">Kinase</keyword>
<feature type="domain" description="Histidine kinase/HSP90-like ATPase" evidence="2">
    <location>
        <begin position="35"/>
        <end position="137"/>
    </location>
</feature>
<sequence length="167" mass="18503">MLDHMLPPGSPPPWADGETHADRLRMTVWSLRHAPYAARTAREFTSTALRTWGLEQLVDDTGVVVSELVTNAVRHGTRGALHPRPAPDIRVILCRTERSVLCAVTDPSDQGPRLREPDHEAEGGRGLQVVQGVSEMWGWAPLETRGKAVWAAFALPHRTARRLEACH</sequence>
<accession>A0ABT9QAR4</accession>
<dbReference type="PANTHER" id="PTHR35526:SF3">
    <property type="entry name" value="ANTI-SIGMA-F FACTOR RSBW"/>
    <property type="match status" value="1"/>
</dbReference>
<dbReference type="RefSeq" id="WP_307558248.1">
    <property type="nucleotide sequence ID" value="NZ_JAUSQU010000001.1"/>
</dbReference>
<dbReference type="SUPFAM" id="SSF55874">
    <property type="entry name" value="ATPase domain of HSP90 chaperone/DNA topoisomerase II/histidine kinase"/>
    <property type="match status" value="1"/>
</dbReference>